<evidence type="ECO:0000313" key="2">
    <source>
        <dbReference type="Proteomes" id="UP000749040"/>
    </source>
</evidence>
<dbReference type="EMBL" id="JADKYB010000016">
    <property type="protein sequence ID" value="MBM9508094.1"/>
    <property type="molecule type" value="Genomic_DNA"/>
</dbReference>
<gene>
    <name evidence="1" type="ORF">ITX44_26785</name>
</gene>
<reference evidence="1 2" key="1">
    <citation type="submission" date="2021-01" db="EMBL/GenBank/DDBJ databases">
        <title>Streptomyces acididurans sp. nov., isolated from a peat swamp forest soil.</title>
        <authorList>
            <person name="Chantavorakit T."/>
            <person name="Duangmal K."/>
        </authorList>
    </citation>
    <scope>NUCLEOTIDE SEQUENCE [LARGE SCALE GENOMIC DNA]</scope>
    <source>
        <strain evidence="1 2">KK5PA1</strain>
    </source>
</reference>
<evidence type="ECO:0008006" key="3">
    <source>
        <dbReference type="Google" id="ProtNLM"/>
    </source>
</evidence>
<name>A0ABS2TXL6_9ACTN</name>
<keyword evidence="2" id="KW-1185">Reference proteome</keyword>
<dbReference type="SUPFAM" id="SSF51126">
    <property type="entry name" value="Pectin lyase-like"/>
    <property type="match status" value="1"/>
</dbReference>
<dbReference type="Proteomes" id="UP000749040">
    <property type="component" value="Unassembled WGS sequence"/>
</dbReference>
<organism evidence="1 2">
    <name type="scientific">Actinacidiphila acididurans</name>
    <dbReference type="NCBI Taxonomy" id="2784346"/>
    <lineage>
        <taxon>Bacteria</taxon>
        <taxon>Bacillati</taxon>
        <taxon>Actinomycetota</taxon>
        <taxon>Actinomycetes</taxon>
        <taxon>Kitasatosporales</taxon>
        <taxon>Streptomycetaceae</taxon>
        <taxon>Actinacidiphila</taxon>
    </lineage>
</organism>
<accession>A0ABS2TXL6</accession>
<protein>
    <recommendedName>
        <fullName evidence="3">Polymorphic outer membrane protein</fullName>
    </recommendedName>
</protein>
<proteinExistence type="predicted"/>
<evidence type="ECO:0000313" key="1">
    <source>
        <dbReference type="EMBL" id="MBM9508094.1"/>
    </source>
</evidence>
<sequence>MPAQAHGQIPVACSEDALVKAVTAANAVGGDTLALAPFCTYTLTSAHGSASDGPVGLPPVTTPITLLGMGVTIERSPSAPAFRLVEVDGPADVPATDGQLTATSITFRGGKAMSPYPGGGIANRGGGVFLTSSTVTGNTAVAGGGIYNDNGGVQLIASSVTANSASVSGGGIYNNSGPVNVLTSVVSGNTPDNCAPAGSVQGCTG</sequence>
<dbReference type="InterPro" id="IPR011050">
    <property type="entry name" value="Pectin_lyase_fold/virulence"/>
</dbReference>
<comment type="caution">
    <text evidence="1">The sequence shown here is derived from an EMBL/GenBank/DDBJ whole genome shotgun (WGS) entry which is preliminary data.</text>
</comment>